<name>A0A2V1AGN7_9ASCO</name>
<feature type="region of interest" description="Disordered" evidence="8">
    <location>
        <begin position="318"/>
        <end position="338"/>
    </location>
</feature>
<evidence type="ECO:0000256" key="3">
    <source>
        <dbReference type="ARBA" id="ARBA00022705"/>
    </source>
</evidence>
<protein>
    <submittedName>
        <fullName evidence="11">Uncharacterized protein</fullName>
    </submittedName>
</protein>
<dbReference type="InterPro" id="IPR055065">
    <property type="entry name" value="OB_MCM10"/>
</dbReference>
<dbReference type="AlphaFoldDB" id="A0A2V1AGN7"/>
<evidence type="ECO:0000256" key="7">
    <source>
        <dbReference type="ARBA" id="ARBA00023242"/>
    </source>
</evidence>
<evidence type="ECO:0000259" key="10">
    <source>
        <dbReference type="Pfam" id="PF22379"/>
    </source>
</evidence>
<dbReference type="InterPro" id="IPR015408">
    <property type="entry name" value="Znf_Mcm10/DnaG"/>
</dbReference>
<comment type="similarity">
    <text evidence="2">Belongs to the MCM10 family.</text>
</comment>
<evidence type="ECO:0000313" key="12">
    <source>
        <dbReference type="Proteomes" id="UP000244406"/>
    </source>
</evidence>
<dbReference type="EMBL" id="PKFP01000008">
    <property type="protein sequence ID" value="PVH17169.1"/>
    <property type="molecule type" value="Genomic_DNA"/>
</dbReference>
<dbReference type="PANTHER" id="PTHR13454">
    <property type="entry name" value="PROTEIN MCM10 HOMOLOG"/>
    <property type="match status" value="1"/>
</dbReference>
<feature type="compositionally biased region" description="Basic and acidic residues" evidence="8">
    <location>
        <begin position="70"/>
        <end position="80"/>
    </location>
</feature>
<comment type="caution">
    <text evidence="11">The sequence shown here is derived from an EMBL/GenBank/DDBJ whole genome shotgun (WGS) entry which is preliminary data.</text>
</comment>
<feature type="region of interest" description="Disordered" evidence="8">
    <location>
        <begin position="39"/>
        <end position="106"/>
    </location>
</feature>
<evidence type="ECO:0000256" key="6">
    <source>
        <dbReference type="ARBA" id="ARBA00022833"/>
    </source>
</evidence>
<organism evidence="11 12">
    <name type="scientific">Candidozyma duobushaemuli</name>
    <dbReference type="NCBI Taxonomy" id="1231522"/>
    <lineage>
        <taxon>Eukaryota</taxon>
        <taxon>Fungi</taxon>
        <taxon>Dikarya</taxon>
        <taxon>Ascomycota</taxon>
        <taxon>Saccharomycotina</taxon>
        <taxon>Pichiomycetes</taxon>
        <taxon>Metschnikowiaceae</taxon>
        <taxon>Candidozyma</taxon>
    </lineage>
</organism>
<evidence type="ECO:0000313" key="11">
    <source>
        <dbReference type="EMBL" id="PVH17169.1"/>
    </source>
</evidence>
<feature type="domain" description="MCM10 OB-fold" evidence="10">
    <location>
        <begin position="140"/>
        <end position="257"/>
    </location>
</feature>
<dbReference type="GO" id="GO:0043596">
    <property type="term" value="C:nuclear replication fork"/>
    <property type="evidence" value="ECO:0007669"/>
    <property type="project" value="TreeGrafter"/>
</dbReference>
<evidence type="ECO:0000256" key="1">
    <source>
        <dbReference type="ARBA" id="ARBA00004123"/>
    </source>
</evidence>
<dbReference type="Pfam" id="PF09329">
    <property type="entry name" value="zf-primase"/>
    <property type="match status" value="1"/>
</dbReference>
<dbReference type="Gene3D" id="2.40.50.140">
    <property type="entry name" value="Nucleic acid-binding proteins"/>
    <property type="match status" value="1"/>
</dbReference>
<keyword evidence="3" id="KW-0235">DNA replication</keyword>
<dbReference type="GO" id="GO:0006270">
    <property type="term" value="P:DNA replication initiation"/>
    <property type="evidence" value="ECO:0007669"/>
    <property type="project" value="InterPro"/>
</dbReference>
<proteinExistence type="inferred from homology"/>
<dbReference type="GeneID" id="37000052"/>
<evidence type="ECO:0000256" key="2">
    <source>
        <dbReference type="ARBA" id="ARBA00009679"/>
    </source>
</evidence>
<dbReference type="GO" id="GO:0003697">
    <property type="term" value="F:single-stranded DNA binding"/>
    <property type="evidence" value="ECO:0007669"/>
    <property type="project" value="InterPro"/>
</dbReference>
<evidence type="ECO:0000256" key="5">
    <source>
        <dbReference type="ARBA" id="ARBA00022771"/>
    </source>
</evidence>
<feature type="domain" description="Zinc finger Mcm10/DnaG-type" evidence="9">
    <location>
        <begin position="269"/>
        <end position="311"/>
    </location>
</feature>
<keyword evidence="6" id="KW-0862">Zinc</keyword>
<evidence type="ECO:0000256" key="8">
    <source>
        <dbReference type="SAM" id="MobiDB-lite"/>
    </source>
</evidence>
<feature type="compositionally biased region" description="Basic and acidic residues" evidence="8">
    <location>
        <begin position="47"/>
        <end position="62"/>
    </location>
</feature>
<keyword evidence="5" id="KW-0863">Zinc-finger</keyword>
<evidence type="ECO:0000256" key="4">
    <source>
        <dbReference type="ARBA" id="ARBA00022723"/>
    </source>
</evidence>
<reference evidence="11 12" key="1">
    <citation type="submission" date="2017-12" db="EMBL/GenBank/DDBJ databases">
        <title>Genome Sequence of the Amphotericin B-resistant Candida duobushaemulonii strain, B09383.</title>
        <authorList>
            <person name="Chow N.A."/>
            <person name="Gade L."/>
            <person name="Batra D."/>
            <person name="Rowe L.A."/>
            <person name="Loparev V.N."/>
            <person name="Litvintseva A.P."/>
        </authorList>
    </citation>
    <scope>NUCLEOTIDE SEQUENCE [LARGE SCALE GENOMIC DNA]</scope>
    <source>
        <strain evidence="11 12">B09383</strain>
    </source>
</reference>
<feature type="compositionally biased region" description="Polar residues" evidence="8">
    <location>
        <begin position="81"/>
        <end position="99"/>
    </location>
</feature>
<gene>
    <name evidence="11" type="ORF">CXQ87_000050</name>
</gene>
<dbReference type="Pfam" id="PF22379">
    <property type="entry name" value="OB_MCM10"/>
    <property type="match status" value="1"/>
</dbReference>
<comment type="subcellular location">
    <subcellularLocation>
        <location evidence="1">Nucleus</location>
    </subcellularLocation>
</comment>
<dbReference type="GO" id="GO:0008270">
    <property type="term" value="F:zinc ion binding"/>
    <property type="evidence" value="ECO:0007669"/>
    <property type="project" value="UniProtKB-KW"/>
</dbReference>
<feature type="compositionally biased region" description="Basic and acidic residues" evidence="8">
    <location>
        <begin position="391"/>
        <end position="410"/>
    </location>
</feature>
<keyword evidence="4" id="KW-0479">Metal-binding</keyword>
<sequence>MIDPREANEAEYLTEDSDDALADLEKEFAAKKQRLLEERARKKQKQHHVDVERSPSPERKPQTEYFQKQNDSKRLEKQPEDSNPQPQTLFTTQPKSSFASRLGQEPKKTTIDLSERIFEFEDVPEYATTQTQPGDKDTNTGLELSARRLQKTHLEKLLRGIKILSIRKLLAKVVAPHFEEPRYVNWCFAGMVVFKSPPRHTVNGQKYLQLKVGDFEHSVDVMLFGPAFTRFWKLRPGEIVVILNPRIKRMKGAPSVSVGEDLHSILEVGSAKHFGYCDSATKSGSCKHVVDVSRSRLCSYHEEQKYRGSRMELQGVAARKPGQGSGSMAGSLKNGNGDTRKRFTPNSSFGSAHFLAGQQCVQSERNEVFYGGSGFDESEYDGAPMTKKKRNGPEDYEQIRARHESWPCRN</sequence>
<dbReference type="PANTHER" id="PTHR13454:SF11">
    <property type="entry name" value="PROTEIN MCM10 HOMOLOG"/>
    <property type="match status" value="1"/>
</dbReference>
<accession>A0A2V1AGN7</accession>
<dbReference type="SUPFAM" id="SSF50249">
    <property type="entry name" value="Nucleic acid-binding proteins"/>
    <property type="match status" value="1"/>
</dbReference>
<keyword evidence="7" id="KW-0539">Nucleus</keyword>
<dbReference type="InterPro" id="IPR012340">
    <property type="entry name" value="NA-bd_OB-fold"/>
</dbReference>
<evidence type="ECO:0000259" key="9">
    <source>
        <dbReference type="Pfam" id="PF09329"/>
    </source>
</evidence>
<dbReference type="InterPro" id="IPR040184">
    <property type="entry name" value="Mcm10"/>
</dbReference>
<dbReference type="VEuPathDB" id="FungiDB:CXQ87_000050"/>
<dbReference type="Proteomes" id="UP000244406">
    <property type="component" value="Unassembled WGS sequence"/>
</dbReference>
<feature type="region of interest" description="Disordered" evidence="8">
    <location>
        <begin position="373"/>
        <end position="410"/>
    </location>
</feature>
<keyword evidence="12" id="KW-1185">Reference proteome</keyword>
<dbReference type="GO" id="GO:0003688">
    <property type="term" value="F:DNA replication origin binding"/>
    <property type="evidence" value="ECO:0007669"/>
    <property type="project" value="TreeGrafter"/>
</dbReference>
<dbReference type="RefSeq" id="XP_025338109.1">
    <property type="nucleotide sequence ID" value="XM_025478636.1"/>
</dbReference>